<dbReference type="OrthoDB" id="308121at2759"/>
<feature type="signal peptide" evidence="1">
    <location>
        <begin position="1"/>
        <end position="19"/>
    </location>
</feature>
<accession>A0C4Q5</accession>
<keyword evidence="1" id="KW-0732">Signal</keyword>
<dbReference type="EMBL" id="CT868041">
    <property type="protein sequence ID" value="CAK65772.1"/>
    <property type="molecule type" value="Genomic_DNA"/>
</dbReference>
<reference evidence="2 3" key="1">
    <citation type="journal article" date="2006" name="Nature">
        <title>Global trends of whole-genome duplications revealed by the ciliate Paramecium tetraurelia.</title>
        <authorList>
            <consortium name="Genoscope"/>
            <person name="Aury J.-M."/>
            <person name="Jaillon O."/>
            <person name="Duret L."/>
            <person name="Noel B."/>
            <person name="Jubin C."/>
            <person name="Porcel B.M."/>
            <person name="Segurens B."/>
            <person name="Daubin V."/>
            <person name="Anthouard V."/>
            <person name="Aiach N."/>
            <person name="Arnaiz O."/>
            <person name="Billaut A."/>
            <person name="Beisson J."/>
            <person name="Blanc I."/>
            <person name="Bouhouche K."/>
            <person name="Camara F."/>
            <person name="Duharcourt S."/>
            <person name="Guigo R."/>
            <person name="Gogendeau D."/>
            <person name="Katinka M."/>
            <person name="Keller A.-M."/>
            <person name="Kissmehl R."/>
            <person name="Klotz C."/>
            <person name="Koll F."/>
            <person name="Le Moue A."/>
            <person name="Lepere C."/>
            <person name="Malinsky S."/>
            <person name="Nowacki M."/>
            <person name="Nowak J.K."/>
            <person name="Plattner H."/>
            <person name="Poulain J."/>
            <person name="Ruiz F."/>
            <person name="Serrano V."/>
            <person name="Zagulski M."/>
            <person name="Dessen P."/>
            <person name="Betermier M."/>
            <person name="Weissenbach J."/>
            <person name="Scarpelli C."/>
            <person name="Schachter V."/>
            <person name="Sperling L."/>
            <person name="Meyer E."/>
            <person name="Cohen J."/>
            <person name="Wincker P."/>
        </authorList>
    </citation>
    <scope>NUCLEOTIDE SEQUENCE [LARGE SCALE GENOMIC DNA]</scope>
    <source>
        <strain evidence="2 3">Stock d4-2</strain>
    </source>
</reference>
<dbReference type="GeneID" id="5018954"/>
<evidence type="ECO:0000256" key="1">
    <source>
        <dbReference type="SAM" id="SignalP"/>
    </source>
</evidence>
<dbReference type="OMA" id="YANFPHE"/>
<protein>
    <recommendedName>
        <fullName evidence="4">H-type lectin domain-containing protein</fullName>
    </recommendedName>
</protein>
<dbReference type="Proteomes" id="UP000000600">
    <property type="component" value="Unassembled WGS sequence"/>
</dbReference>
<dbReference type="KEGG" id="ptm:GSPATT00006271001"/>
<name>A0C4Q5_PARTE</name>
<dbReference type="AlphaFoldDB" id="A0C4Q5"/>
<dbReference type="RefSeq" id="XP_001433169.1">
    <property type="nucleotide sequence ID" value="XM_001433132.1"/>
</dbReference>
<keyword evidence="3" id="KW-1185">Reference proteome</keyword>
<proteinExistence type="predicted"/>
<feature type="chain" id="PRO_5002623382" description="H-type lectin domain-containing protein" evidence="1">
    <location>
        <begin position="20"/>
        <end position="479"/>
    </location>
</feature>
<evidence type="ECO:0000313" key="3">
    <source>
        <dbReference type="Proteomes" id="UP000000600"/>
    </source>
</evidence>
<dbReference type="InParanoid" id="A0C4Q5"/>
<evidence type="ECO:0008006" key="4">
    <source>
        <dbReference type="Google" id="ProtNLM"/>
    </source>
</evidence>
<dbReference type="HOGENOM" id="CLU_570460_0_0_1"/>
<gene>
    <name evidence="2" type="ORF">GSPATT00006271001</name>
</gene>
<organism evidence="2 3">
    <name type="scientific">Paramecium tetraurelia</name>
    <dbReference type="NCBI Taxonomy" id="5888"/>
    <lineage>
        <taxon>Eukaryota</taxon>
        <taxon>Sar</taxon>
        <taxon>Alveolata</taxon>
        <taxon>Ciliophora</taxon>
        <taxon>Intramacronucleata</taxon>
        <taxon>Oligohymenophorea</taxon>
        <taxon>Peniculida</taxon>
        <taxon>Parameciidae</taxon>
        <taxon>Paramecium</taxon>
    </lineage>
</organism>
<evidence type="ECO:0000313" key="2">
    <source>
        <dbReference type="EMBL" id="CAK65772.1"/>
    </source>
</evidence>
<sequence length="479" mass="53206">MNILLISSFVYLTIQQCQEIEVAQCNGQLRSGLLPTYLFAEVFSPGLPSKFSTPVQIKQNGWILTADKFEGQAIIDDQTYTGQQGIGEAGQITVSNPTILIEVGFLFSNGTIQNGQGVAVLESVSSASYTFAINTKTNPYSYKFAYVSSTINFNNAQFKAVYANFPHEIGQIQEILTALNTNNQIQTALTTYYTSTQLSGLKSTLTRELANFEIISGQTSTKTYKYGSQKFTYQVVVNNVQIQYAPVTYAISAVMNIQQLQVQYICNNPITLTCVAGANTNVEQISMDQIINSFNYAFQQNYFNTVLNPSNWKVPFFSWSTGGLQNIMNNVYTQYAYASQIGGSCTAVQASYVTSSTQYFTVAMTFTCTLTVNPTPILVFTVDFQGIEVELDFSRVKEAAAFKIKNVNPGPPNIQLQQQGTFNIDNPALVEWYIQEAIDKSFVGQRFFSGFIESQRDLESQDITYSIQEGVITITNIKK</sequence>